<dbReference type="RefSeq" id="WP_093251884.1">
    <property type="nucleotide sequence ID" value="NZ_FNQM01000004.1"/>
</dbReference>
<feature type="transmembrane region" description="Helical" evidence="8">
    <location>
        <begin position="85"/>
        <end position="104"/>
    </location>
</feature>
<feature type="transmembrane region" description="Helical" evidence="8">
    <location>
        <begin position="110"/>
        <end position="129"/>
    </location>
</feature>
<comment type="similarity">
    <text evidence="2 8">Belongs to the 4-toluene sulfonate uptake permease (TSUP) (TC 2.A.102) family.</text>
</comment>
<dbReference type="OrthoDB" id="9800873at2"/>
<evidence type="ECO:0000256" key="4">
    <source>
        <dbReference type="ARBA" id="ARBA00022475"/>
    </source>
</evidence>
<accession>A0A1H4A5Q5</accession>
<keyword evidence="3" id="KW-0813">Transport</keyword>
<organism evidence="9 10">
    <name type="scientific">Rubrimonas cliftonensis</name>
    <dbReference type="NCBI Taxonomy" id="89524"/>
    <lineage>
        <taxon>Bacteria</taxon>
        <taxon>Pseudomonadati</taxon>
        <taxon>Pseudomonadota</taxon>
        <taxon>Alphaproteobacteria</taxon>
        <taxon>Rhodobacterales</taxon>
        <taxon>Paracoccaceae</taxon>
        <taxon>Rubrimonas</taxon>
    </lineage>
</organism>
<evidence type="ECO:0000256" key="2">
    <source>
        <dbReference type="ARBA" id="ARBA00009142"/>
    </source>
</evidence>
<feature type="transmembrane region" description="Helical" evidence="8">
    <location>
        <begin position="210"/>
        <end position="228"/>
    </location>
</feature>
<reference evidence="9 10" key="1">
    <citation type="submission" date="2016-10" db="EMBL/GenBank/DDBJ databases">
        <authorList>
            <person name="de Groot N.N."/>
        </authorList>
    </citation>
    <scope>NUCLEOTIDE SEQUENCE [LARGE SCALE GENOMIC DNA]</scope>
    <source>
        <strain evidence="9 10">DSM 15345</strain>
    </source>
</reference>
<dbReference type="PANTHER" id="PTHR30269">
    <property type="entry name" value="TRANSMEMBRANE PROTEIN YFCA"/>
    <property type="match status" value="1"/>
</dbReference>
<proteinExistence type="inferred from homology"/>
<dbReference type="STRING" id="89524.SAMN05444370_10481"/>
<comment type="subcellular location">
    <subcellularLocation>
        <location evidence="1 8">Cell membrane</location>
        <topology evidence="1 8">Multi-pass membrane protein</topology>
    </subcellularLocation>
</comment>
<feature type="transmembrane region" description="Helical" evidence="8">
    <location>
        <begin position="180"/>
        <end position="203"/>
    </location>
</feature>
<gene>
    <name evidence="9" type="ORF">SAMN05444370_10481</name>
</gene>
<protein>
    <recommendedName>
        <fullName evidence="8">Probable membrane transporter protein</fullName>
    </recommendedName>
</protein>
<keyword evidence="10" id="KW-1185">Reference proteome</keyword>
<dbReference type="AlphaFoldDB" id="A0A1H4A5Q5"/>
<feature type="transmembrane region" description="Helical" evidence="8">
    <location>
        <begin position="141"/>
        <end position="160"/>
    </location>
</feature>
<feature type="transmembrane region" description="Helical" evidence="8">
    <location>
        <begin position="7"/>
        <end position="29"/>
    </location>
</feature>
<name>A0A1H4A5Q5_9RHOB</name>
<keyword evidence="7 8" id="KW-0472">Membrane</keyword>
<evidence type="ECO:0000256" key="8">
    <source>
        <dbReference type="RuleBase" id="RU363041"/>
    </source>
</evidence>
<dbReference type="GO" id="GO:0005886">
    <property type="term" value="C:plasma membrane"/>
    <property type="evidence" value="ECO:0007669"/>
    <property type="project" value="UniProtKB-SubCell"/>
</dbReference>
<feature type="transmembrane region" description="Helical" evidence="8">
    <location>
        <begin position="35"/>
        <end position="64"/>
    </location>
</feature>
<evidence type="ECO:0000256" key="3">
    <source>
        <dbReference type="ARBA" id="ARBA00022448"/>
    </source>
</evidence>
<evidence type="ECO:0000256" key="5">
    <source>
        <dbReference type="ARBA" id="ARBA00022692"/>
    </source>
</evidence>
<dbReference type="PANTHER" id="PTHR30269:SF32">
    <property type="entry name" value="MEMBRANE TRANSPORTER PROTEIN-RELATED"/>
    <property type="match status" value="1"/>
</dbReference>
<dbReference type="InterPro" id="IPR002781">
    <property type="entry name" value="TM_pro_TauE-like"/>
</dbReference>
<sequence>MESLNAFIAAHGVSGAVAAAGILFLGGFSKGAVGFALPLIGVSLLGTFLPAQTAVALLILPMLLSNAWQSFREGVGEAWTTLKRYRLLLAVLLPSIAAFSQLLTVLSDRAFFGLLGAVVTSFAATQLLGWKPRGVKARPRLWEAVAGLVGGLCGGLAGVWGPPVTLYLLAIEAPKKDTMLALGVIFGLGAAALTVGQTISGVLNAQTAQLSALAVIPVAVGMYAGYAVHDRLDAQTFRRATLAVLTLTGLNLLRRALLG</sequence>
<dbReference type="InterPro" id="IPR052017">
    <property type="entry name" value="TSUP"/>
</dbReference>
<keyword evidence="6 8" id="KW-1133">Transmembrane helix</keyword>
<evidence type="ECO:0000313" key="10">
    <source>
        <dbReference type="Proteomes" id="UP000198703"/>
    </source>
</evidence>
<keyword evidence="5 8" id="KW-0812">Transmembrane</keyword>
<evidence type="ECO:0000313" key="9">
    <source>
        <dbReference type="EMBL" id="SEA31286.1"/>
    </source>
</evidence>
<dbReference type="EMBL" id="FNQM01000004">
    <property type="protein sequence ID" value="SEA31286.1"/>
    <property type="molecule type" value="Genomic_DNA"/>
</dbReference>
<keyword evidence="4 8" id="KW-1003">Cell membrane</keyword>
<evidence type="ECO:0000256" key="7">
    <source>
        <dbReference type="ARBA" id="ARBA00023136"/>
    </source>
</evidence>
<dbReference type="Proteomes" id="UP000198703">
    <property type="component" value="Unassembled WGS sequence"/>
</dbReference>
<evidence type="ECO:0000256" key="1">
    <source>
        <dbReference type="ARBA" id="ARBA00004651"/>
    </source>
</evidence>
<evidence type="ECO:0000256" key="6">
    <source>
        <dbReference type="ARBA" id="ARBA00022989"/>
    </source>
</evidence>
<dbReference type="Pfam" id="PF01925">
    <property type="entry name" value="TauE"/>
    <property type="match status" value="1"/>
</dbReference>